<dbReference type="FunCoup" id="A0A6I9S4W4">
    <property type="interactions" value="63"/>
</dbReference>
<dbReference type="PANTHER" id="PTHR34197:SF2">
    <property type="entry name" value="OS04G0591300 PROTEIN"/>
    <property type="match status" value="1"/>
</dbReference>
<dbReference type="GeneID" id="105053855"/>
<dbReference type="KEGG" id="egu:105053855"/>
<sequence length="217" mass="23531">MEEIALWEEEEEEEEGWRCRKHPSQPCYGVCAACLRDRLLLLCPDCANVRPCGCSPLSSSSSLSSASSLSSFSYAVLGRSGSCGAAIGAVGRVSNLIQSEPAFRRSRPEFQLLRSRSVAAALGEPGVAAPPQDRGGRGWGAFWPFSRRKGDGEEQERKPPEVQLSRSRSVGVVAYPDSGGGGGKAKGWRSYFPSPMKAFRYRKSTKVVKQRSPLSRG</sequence>
<feature type="region of interest" description="Disordered" evidence="1">
    <location>
        <begin position="124"/>
        <end position="189"/>
    </location>
</feature>
<dbReference type="PANTHER" id="PTHR34197">
    <property type="entry name" value="OS04G0591300 PROTEIN"/>
    <property type="match status" value="1"/>
</dbReference>
<feature type="compositionally biased region" description="Basic and acidic residues" evidence="1">
    <location>
        <begin position="148"/>
        <end position="160"/>
    </location>
</feature>
<name>A0A6I9S4W4_ELAGV</name>
<dbReference type="AlphaFoldDB" id="A0A6I9S4W4"/>
<dbReference type="Proteomes" id="UP000504607">
    <property type="component" value="Chromosome 11"/>
</dbReference>
<accession>A0A6I9S4W4</accession>
<evidence type="ECO:0000313" key="3">
    <source>
        <dbReference type="RefSeq" id="XP_010933472.1"/>
    </source>
</evidence>
<organism evidence="2 3">
    <name type="scientific">Elaeis guineensis var. tenera</name>
    <name type="common">Oil palm</name>
    <dbReference type="NCBI Taxonomy" id="51953"/>
    <lineage>
        <taxon>Eukaryota</taxon>
        <taxon>Viridiplantae</taxon>
        <taxon>Streptophyta</taxon>
        <taxon>Embryophyta</taxon>
        <taxon>Tracheophyta</taxon>
        <taxon>Spermatophyta</taxon>
        <taxon>Magnoliopsida</taxon>
        <taxon>Liliopsida</taxon>
        <taxon>Arecaceae</taxon>
        <taxon>Arecoideae</taxon>
        <taxon>Cocoseae</taxon>
        <taxon>Elaeidinae</taxon>
        <taxon>Elaeis</taxon>
    </lineage>
</organism>
<reference evidence="3" key="1">
    <citation type="submission" date="2025-08" db="UniProtKB">
        <authorList>
            <consortium name="RefSeq"/>
        </authorList>
    </citation>
    <scope>IDENTIFICATION</scope>
</reference>
<dbReference type="OrthoDB" id="691764at2759"/>
<keyword evidence="2" id="KW-1185">Reference proteome</keyword>
<dbReference type="RefSeq" id="XP_010933472.1">
    <property type="nucleotide sequence ID" value="XM_010935170.2"/>
</dbReference>
<evidence type="ECO:0000256" key="1">
    <source>
        <dbReference type="SAM" id="MobiDB-lite"/>
    </source>
</evidence>
<evidence type="ECO:0000313" key="2">
    <source>
        <dbReference type="Proteomes" id="UP000504607"/>
    </source>
</evidence>
<gene>
    <name evidence="3" type="primary">LOC105053855</name>
</gene>
<protein>
    <submittedName>
        <fullName evidence="3">Uncharacterized protein LOC105053855</fullName>
    </submittedName>
</protein>
<dbReference type="InParanoid" id="A0A6I9S4W4"/>
<proteinExistence type="predicted"/>